<organism evidence="1 2">
    <name type="scientific">Holothuria leucospilota</name>
    <name type="common">Black long sea cucumber</name>
    <name type="synonym">Mertensiothuria leucospilota</name>
    <dbReference type="NCBI Taxonomy" id="206669"/>
    <lineage>
        <taxon>Eukaryota</taxon>
        <taxon>Metazoa</taxon>
        <taxon>Echinodermata</taxon>
        <taxon>Eleutherozoa</taxon>
        <taxon>Echinozoa</taxon>
        <taxon>Holothuroidea</taxon>
        <taxon>Aspidochirotacea</taxon>
        <taxon>Aspidochirotida</taxon>
        <taxon>Holothuriidae</taxon>
        <taxon>Holothuria</taxon>
    </lineage>
</organism>
<proteinExistence type="predicted"/>
<name>A0A9Q0YA10_HOLLE</name>
<evidence type="ECO:0000313" key="1">
    <source>
        <dbReference type="EMBL" id="KAJ8017606.1"/>
    </source>
</evidence>
<reference evidence="1" key="1">
    <citation type="submission" date="2021-10" db="EMBL/GenBank/DDBJ databases">
        <title>Tropical sea cucumber genome reveals ecological adaptation and Cuvierian tubules defense mechanism.</title>
        <authorList>
            <person name="Chen T."/>
        </authorList>
    </citation>
    <scope>NUCLEOTIDE SEQUENCE</scope>
    <source>
        <strain evidence="1">Nanhai2018</strain>
        <tissue evidence="1">Muscle</tissue>
    </source>
</reference>
<dbReference type="Proteomes" id="UP001152320">
    <property type="component" value="Unassembled WGS sequence"/>
</dbReference>
<accession>A0A9Q0YA10</accession>
<dbReference type="AlphaFoldDB" id="A0A9Q0YA10"/>
<keyword evidence="2" id="KW-1185">Reference proteome</keyword>
<comment type="caution">
    <text evidence="1">The sequence shown here is derived from an EMBL/GenBank/DDBJ whole genome shotgun (WGS) entry which is preliminary data.</text>
</comment>
<dbReference type="EMBL" id="JAIZAY010001364">
    <property type="protein sequence ID" value="KAJ8017606.1"/>
    <property type="molecule type" value="Genomic_DNA"/>
</dbReference>
<evidence type="ECO:0000313" key="2">
    <source>
        <dbReference type="Proteomes" id="UP001152320"/>
    </source>
</evidence>
<gene>
    <name evidence="1" type="ORF">HOLleu_44869</name>
</gene>
<protein>
    <submittedName>
        <fullName evidence="1">Uncharacterized protein</fullName>
    </submittedName>
</protein>
<sequence>MHSRFGTRSPLKELLAVASCQQAKENVQARPKLKISHFRSRLLASCFIPVPKLWLYDSYSKVDLGTESVQLKSKIAIPALTTLKELWIQETGGENSIGDITDILQYSLKCEKLKKLW</sequence>